<dbReference type="PANTHER" id="PTHR30383">
    <property type="entry name" value="THIOESTERASE 1/PROTEASE 1/LYSOPHOSPHOLIPASE L1"/>
    <property type="match status" value="1"/>
</dbReference>
<dbReference type="InterPro" id="IPR013830">
    <property type="entry name" value="SGNH_hydro"/>
</dbReference>
<evidence type="ECO:0000313" key="3">
    <source>
        <dbReference type="Proteomes" id="UP000229740"/>
    </source>
</evidence>
<reference evidence="2 3" key="1">
    <citation type="submission" date="2017-10" db="EMBL/GenBank/DDBJ databases">
        <title>Novel microbial diversity and functional potential in the marine mammal oral microbiome.</title>
        <authorList>
            <person name="Dudek N.K."/>
            <person name="Sun C.L."/>
            <person name="Burstein D."/>
            <person name="Kantor R.S."/>
            <person name="Aliaga Goltsman D.S."/>
            <person name="Bik E.M."/>
            <person name="Thomas B.C."/>
            <person name="Banfield J.F."/>
            <person name="Relman D.A."/>
        </authorList>
    </citation>
    <scope>NUCLEOTIDE SEQUENCE [LARGE SCALE GENOMIC DNA]</scope>
    <source>
        <strain evidence="2">DOLZORAL124_49_17</strain>
    </source>
</reference>
<dbReference type="Gene3D" id="3.40.50.1110">
    <property type="entry name" value="SGNH hydrolase"/>
    <property type="match status" value="1"/>
</dbReference>
<comment type="caution">
    <text evidence="2">The sequence shown here is derived from an EMBL/GenBank/DDBJ whole genome shotgun (WGS) entry which is preliminary data.</text>
</comment>
<dbReference type="InterPro" id="IPR036514">
    <property type="entry name" value="SGNH_hydro_sf"/>
</dbReference>
<evidence type="ECO:0000313" key="2">
    <source>
        <dbReference type="EMBL" id="PID55359.1"/>
    </source>
</evidence>
<dbReference type="GO" id="GO:0004622">
    <property type="term" value="F:phosphatidylcholine lysophospholipase activity"/>
    <property type="evidence" value="ECO:0007669"/>
    <property type="project" value="TreeGrafter"/>
</dbReference>
<organism evidence="2 3">
    <name type="scientific">candidate division KSB3 bacterium</name>
    <dbReference type="NCBI Taxonomy" id="2044937"/>
    <lineage>
        <taxon>Bacteria</taxon>
        <taxon>candidate division KSB3</taxon>
    </lineage>
</organism>
<dbReference type="EMBL" id="PDPS01000137">
    <property type="protein sequence ID" value="PID55359.1"/>
    <property type="molecule type" value="Genomic_DNA"/>
</dbReference>
<protein>
    <submittedName>
        <fullName evidence="2">Lysophospholipase</fullName>
    </submittedName>
</protein>
<proteinExistence type="predicted"/>
<sequence length="237" mass="26571">MKWMLSGLLLFSILANIGAFWLIKTLYLRENLAHLDPLSLDVYPESAPAKIPGQKRVVFFGDSRSLAWTAPDVPGYEFINRGIGDQTSAQIRLRYDQHVAPLQADILILQLCVNDLKVIPLQPALYQTIVGQCQQNLQAIIDQALAAGSDVWVTTVFPLGVVPLERRLFWSDEVATAIQEVNQYILSLQQQGVTVFDSFAILQGDHGRIKPEYSRDLLHLNAKGYEALNQALSVQWQ</sequence>
<dbReference type="AlphaFoldDB" id="A0A2G6DZU5"/>
<accession>A0A2G6DZU5</accession>
<evidence type="ECO:0000259" key="1">
    <source>
        <dbReference type="Pfam" id="PF13472"/>
    </source>
</evidence>
<dbReference type="Proteomes" id="UP000229740">
    <property type="component" value="Unassembled WGS sequence"/>
</dbReference>
<gene>
    <name evidence="2" type="ORF">CSB45_16260</name>
</gene>
<dbReference type="Pfam" id="PF13472">
    <property type="entry name" value="Lipase_GDSL_2"/>
    <property type="match status" value="1"/>
</dbReference>
<dbReference type="SUPFAM" id="SSF52266">
    <property type="entry name" value="SGNH hydrolase"/>
    <property type="match status" value="1"/>
</dbReference>
<dbReference type="PANTHER" id="PTHR30383:SF5">
    <property type="entry name" value="SGNH HYDROLASE-TYPE ESTERASE DOMAIN-CONTAINING PROTEIN"/>
    <property type="match status" value="1"/>
</dbReference>
<feature type="domain" description="SGNH hydrolase-type esterase" evidence="1">
    <location>
        <begin position="75"/>
        <end position="227"/>
    </location>
</feature>
<name>A0A2G6DZU5_9BACT</name>
<dbReference type="InterPro" id="IPR051532">
    <property type="entry name" value="Ester_Hydrolysis_Enzymes"/>
</dbReference>